<protein>
    <recommendedName>
        <fullName evidence="4">TrbL/VirB6 plasmid conjugal transfer protein</fullName>
    </recommendedName>
</protein>
<feature type="transmembrane region" description="Helical" evidence="1">
    <location>
        <begin position="316"/>
        <end position="343"/>
    </location>
</feature>
<keyword evidence="1" id="KW-0472">Membrane</keyword>
<keyword evidence="1" id="KW-1133">Transmembrane helix</keyword>
<dbReference type="AlphaFoldDB" id="A0A1F7Z5Y4"/>
<keyword evidence="1" id="KW-0812">Transmembrane</keyword>
<evidence type="ECO:0008006" key="4">
    <source>
        <dbReference type="Google" id="ProtNLM"/>
    </source>
</evidence>
<feature type="transmembrane region" description="Helical" evidence="1">
    <location>
        <begin position="190"/>
        <end position="210"/>
    </location>
</feature>
<name>A0A1F7Z5Y4_9BACT</name>
<sequence>MFKKLLLIFLSVNILLLSGFSPFVRSARAQESTWFRQSFYEWYTKVYDTDATPADEIYGERYTAAQVEWVIYGIWAFWVNQFIVPDVAACLFAAVSDLDDLGTCLIDSLTQLFEDLLDRITYNPNNINPALALDHYSKPLPSMVFESRPLSGITYVKDKFNLVGEVYAQQGFGFSRLEFIQPLWQAARDISFFFLVLATVIMAFMIMFRVKLSPQTVISIQSAIPKVVMGIILITFSYAIAGFMIDLVYVTIGLLASMFDLAIPDVPGIVQSGIYYRLMTEGIPFIGLGAFGLMILYLPMFFISFTIAIVGNLGVLNLLGIFAIAPLISMVVTLIVLFVLLFITIKILWMLIKTVVAIFLLVIFGPVYILGGVVFPSFGFGSWIKQLASNLAVYPVAGAMFILSYMFLVWGSFVVFLDLFNIDTCDPGLNPLTHLLNQIFNALGFNACVSGNVWQPPLTLNGAPGGTATGLIFCFVSLSILFLIPKTADIIKGLISGRPYAYGTAIGEAFGPAAMGAAAGWGYISGGPAAKLRAVQEGRITLSPEVQERYRRMDRIYGLINQVTGFGRRK</sequence>
<feature type="transmembrane region" description="Helical" evidence="1">
    <location>
        <begin position="466"/>
        <end position="484"/>
    </location>
</feature>
<reference evidence="2 3" key="1">
    <citation type="journal article" date="2016" name="Nat. Commun.">
        <title>Thousands of microbial genomes shed light on interconnected biogeochemical processes in an aquifer system.</title>
        <authorList>
            <person name="Anantharaman K."/>
            <person name="Brown C.T."/>
            <person name="Hug L.A."/>
            <person name="Sharon I."/>
            <person name="Castelle C.J."/>
            <person name="Probst A.J."/>
            <person name="Thomas B.C."/>
            <person name="Singh A."/>
            <person name="Wilkins M.J."/>
            <person name="Karaoz U."/>
            <person name="Brodie E.L."/>
            <person name="Williams K.H."/>
            <person name="Hubbard S.S."/>
            <person name="Banfield J.F."/>
        </authorList>
    </citation>
    <scope>NUCLEOTIDE SEQUENCE [LARGE SCALE GENOMIC DNA]</scope>
</reference>
<feature type="transmembrane region" description="Helical" evidence="1">
    <location>
        <begin position="355"/>
        <end position="380"/>
    </location>
</feature>
<evidence type="ECO:0000256" key="1">
    <source>
        <dbReference type="SAM" id="Phobius"/>
    </source>
</evidence>
<dbReference type="Proteomes" id="UP000177169">
    <property type="component" value="Unassembled WGS sequence"/>
</dbReference>
<feature type="transmembrane region" description="Helical" evidence="1">
    <location>
        <begin position="285"/>
        <end position="310"/>
    </location>
</feature>
<dbReference type="EMBL" id="MGGR01000005">
    <property type="protein sequence ID" value="OGM34539.1"/>
    <property type="molecule type" value="Genomic_DNA"/>
</dbReference>
<organism evidence="2 3">
    <name type="scientific">Candidatus Woesebacteria bacterium RIFCSPHIGHO2_02_FULL_39_13</name>
    <dbReference type="NCBI Taxonomy" id="1802505"/>
    <lineage>
        <taxon>Bacteria</taxon>
        <taxon>Candidatus Woeseibacteriota</taxon>
    </lineage>
</organism>
<feature type="transmembrane region" description="Helical" evidence="1">
    <location>
        <begin position="222"/>
        <end position="241"/>
    </location>
</feature>
<evidence type="ECO:0000313" key="3">
    <source>
        <dbReference type="Proteomes" id="UP000177169"/>
    </source>
</evidence>
<dbReference type="STRING" id="1802505.A3D01_03290"/>
<feature type="transmembrane region" description="Helical" evidence="1">
    <location>
        <begin position="392"/>
        <end position="420"/>
    </location>
</feature>
<proteinExistence type="predicted"/>
<evidence type="ECO:0000313" key="2">
    <source>
        <dbReference type="EMBL" id="OGM34539.1"/>
    </source>
</evidence>
<gene>
    <name evidence="2" type="ORF">A3D01_03290</name>
</gene>
<comment type="caution">
    <text evidence="2">The sequence shown here is derived from an EMBL/GenBank/DDBJ whole genome shotgun (WGS) entry which is preliminary data.</text>
</comment>
<accession>A0A1F7Z5Y4</accession>